<dbReference type="AlphaFoldDB" id="A0AAD3YCG5"/>
<dbReference type="InterPro" id="IPR019261">
    <property type="entry name" value="PARG_cat_microbial"/>
</dbReference>
<dbReference type="InterPro" id="IPR043472">
    <property type="entry name" value="Macro_dom-like"/>
</dbReference>
<name>A0AAD3YCG5_9TREE</name>
<dbReference type="EMBL" id="BTCM01000005">
    <property type="protein sequence ID" value="GMK58085.1"/>
    <property type="molecule type" value="Genomic_DNA"/>
</dbReference>
<dbReference type="PIRSF" id="PIRSF014899">
    <property type="entry name" value="UCP014899"/>
    <property type="match status" value="1"/>
</dbReference>
<accession>A0AAD3YCG5</accession>
<evidence type="ECO:0000256" key="1">
    <source>
        <dbReference type="SAM" id="MobiDB-lite"/>
    </source>
</evidence>
<sequence>MSRTANRAFSSQNEAFIKQGWYPSPTTGNAVDLSSLVSNAKRLVASYDLAAIDNVLSTTVSSSNPNKPTSVTVTDEASSAAAERLHAEGAPRIVVLNFASARNPGGGYLGGAQAQEEDICRSSALYTTLLQAPDHYAAHQRADGRYSHRMIYSPSVPVYRTSGGDLLPQPYTVDFVTSPAPNYGALAKNNPGLVGQVFQIMRERAARVLALCAFHGAQTLVLGAWGCGVFRNSPTDVAKVFHDLLKPGGRFHGRFDSVVFAIYDRSPKQEVMRAFNAEFKTTAPLRDSPKKDHGRSLSDSNSGSRADGPEHDKTAPVDGQAKITSFFQRAPPAES</sequence>
<feature type="domain" description="Microbial-type PARG catalytic" evidence="2">
    <location>
        <begin position="15"/>
        <end position="160"/>
    </location>
</feature>
<dbReference type="Proteomes" id="UP001222932">
    <property type="component" value="Unassembled WGS sequence"/>
</dbReference>
<proteinExistence type="predicted"/>
<dbReference type="Gene3D" id="3.40.220.10">
    <property type="entry name" value="Leucine Aminopeptidase, subunit E, domain 1"/>
    <property type="match status" value="1"/>
</dbReference>
<dbReference type="PANTHER" id="PTHR35596">
    <property type="entry name" value="DUF2263 DOMAIN-CONTAINING PROTEIN"/>
    <property type="match status" value="1"/>
</dbReference>
<evidence type="ECO:0000313" key="4">
    <source>
        <dbReference type="Proteomes" id="UP001222932"/>
    </source>
</evidence>
<feature type="compositionally biased region" description="Basic and acidic residues" evidence="1">
    <location>
        <begin position="287"/>
        <end position="296"/>
    </location>
</feature>
<gene>
    <name evidence="3" type="ORF">CspeluHIS016_0501170</name>
</gene>
<keyword evidence="4" id="KW-1185">Reference proteome</keyword>
<dbReference type="Pfam" id="PF10021">
    <property type="entry name" value="PARG_cat_microb"/>
    <property type="match status" value="1"/>
</dbReference>
<reference evidence="3" key="1">
    <citation type="journal article" date="2023" name="BMC Genomics">
        <title>Chromosome-level genome assemblies of Cutaneotrichosporon spp. (Trichosporonales, Basidiomycota) reveal imbalanced evolution between nucleotide sequences and chromosome synteny.</title>
        <authorList>
            <person name="Kobayashi Y."/>
            <person name="Kayamori A."/>
            <person name="Aoki K."/>
            <person name="Shiwa Y."/>
            <person name="Matsutani M."/>
            <person name="Fujita N."/>
            <person name="Sugita T."/>
            <person name="Iwasaki W."/>
            <person name="Tanaka N."/>
            <person name="Takashima M."/>
        </authorList>
    </citation>
    <scope>NUCLEOTIDE SEQUENCE</scope>
    <source>
        <strain evidence="3">HIS016</strain>
    </source>
</reference>
<dbReference type="InterPro" id="IPR012664">
    <property type="entry name" value="CHP02452"/>
</dbReference>
<evidence type="ECO:0000313" key="3">
    <source>
        <dbReference type="EMBL" id="GMK58085.1"/>
    </source>
</evidence>
<feature type="region of interest" description="Disordered" evidence="1">
    <location>
        <begin position="283"/>
        <end position="335"/>
    </location>
</feature>
<reference evidence="3" key="2">
    <citation type="submission" date="2023-06" db="EMBL/GenBank/DDBJ databases">
        <authorList>
            <person name="Kobayashi Y."/>
            <person name="Kayamori A."/>
            <person name="Aoki K."/>
            <person name="Shiwa Y."/>
            <person name="Fujita N."/>
            <person name="Sugita T."/>
            <person name="Iwasaki W."/>
            <person name="Tanaka N."/>
            <person name="Takashima M."/>
        </authorList>
    </citation>
    <scope>NUCLEOTIDE SEQUENCE</scope>
    <source>
        <strain evidence="3">HIS016</strain>
    </source>
</reference>
<comment type="caution">
    <text evidence="3">The sequence shown here is derived from an EMBL/GenBank/DDBJ whole genome shotgun (WGS) entry which is preliminary data.</text>
</comment>
<dbReference type="PANTHER" id="PTHR35596:SF1">
    <property type="entry name" value="MICROBIAL-TYPE PARG CATALYTIC DOMAIN-CONTAINING PROTEIN"/>
    <property type="match status" value="1"/>
</dbReference>
<evidence type="ECO:0000259" key="2">
    <source>
        <dbReference type="Pfam" id="PF10021"/>
    </source>
</evidence>
<organism evidence="3 4">
    <name type="scientific">Cutaneotrichosporon spelunceum</name>
    <dbReference type="NCBI Taxonomy" id="1672016"/>
    <lineage>
        <taxon>Eukaryota</taxon>
        <taxon>Fungi</taxon>
        <taxon>Dikarya</taxon>
        <taxon>Basidiomycota</taxon>
        <taxon>Agaricomycotina</taxon>
        <taxon>Tremellomycetes</taxon>
        <taxon>Trichosporonales</taxon>
        <taxon>Trichosporonaceae</taxon>
        <taxon>Cutaneotrichosporon</taxon>
    </lineage>
</organism>
<dbReference type="NCBIfam" id="TIGR02452">
    <property type="entry name" value="TIGR02452 family protein"/>
    <property type="match status" value="1"/>
</dbReference>
<dbReference type="SUPFAM" id="SSF52949">
    <property type="entry name" value="Macro domain-like"/>
    <property type="match status" value="1"/>
</dbReference>
<protein>
    <recommendedName>
        <fullName evidence="2">Microbial-type PARG catalytic domain-containing protein</fullName>
    </recommendedName>
</protein>